<dbReference type="SMR" id="A0A086KHI4"/>
<feature type="signal peptide" evidence="2">
    <location>
        <begin position="1"/>
        <end position="22"/>
    </location>
</feature>
<sequence length="865" mass="94293">MRPLRVTVALFWAMVAVVGFWASPDSRLTVRGPQFADAATRGVVKSLKRAMNQGWRNGAHSICAILGCDYEHVKAHLTHKPTFFHSFKAVCAQLDEFEEEVTHAKMREEDLTPSQREYRWLLLSKGAALINDALGTQFEVPASYVPHNAKNRHYIPGQRGEGDDKEKLKTRMRGLQVVVPLPTLEEIQKDGMDRLAAVREKHMAQIKELEDARHRKFLLLQEEHDRQTDQLVSELRLKHTEEMDTIRRELAEERRLFEQSVKVWDAVSRLLTDAHVGIETLTDRVHTMSQHVFKLNVFYEKLHSFQQTAKENPTGAAPYSALSYAFQSEAAVDQAMHQIVAIYQEASAGVARVQEILNQADGVMATAPTRDDAAWFQQRQRGYKDRLESFVNLLSDLSVRLEDYMQTAEERKLVTLFLGDEVRTQILALLQERTTEWSTRLATLRERTQGIETAANKFFESSTQLDRTTGEVVSAVLQNPEAFLVQVSTYATESGTLRSAAGVIEEDLKAVVKALQDLGREMTGLTEGVASAQLPPAVLDFLGLPGLFNALQVDMQVKAKGQQLLQLIKGRLSQTGEITRKLEMLKSEVKNIRSPAVREQAEWALTEASTKLQDVLRTKAEVELEIQQINLQLQQVQGTVTQLDQRIAHERVVAQRAAAGGSAAAGLRGGSLALGGSATGSMVGLGGSVSGLGTDSRAAIADLEQKRQNEKEKIQELRHNLSSKQRESVSLDNEARRLEVEVANKQRELAEEQQRVLRVATLAQALTTGASPSIGMSMASMRGGLGLTGGLAGSSAALMTQGIMGSRAAGLLGGSTAGLAGASMGGLAGGSMGGLGGAGMGGYGGGSMGGLGGRSTDGQLGRGTR</sequence>
<keyword evidence="1" id="KW-0175">Coiled coil</keyword>
<keyword evidence="3" id="KW-0472">Membrane</keyword>
<evidence type="ECO:0000313" key="4">
    <source>
        <dbReference type="Proteomes" id="UP000028837"/>
    </source>
</evidence>
<dbReference type="OrthoDB" id="331245at2759"/>
<accession>A0A086KHI4</accession>
<protein>
    <submittedName>
        <fullName evidence="3">Putative transmembrane protein</fullName>
    </submittedName>
</protein>
<keyword evidence="3" id="KW-0812">Transmembrane</keyword>
<dbReference type="AlphaFoldDB" id="A0A086KHI4"/>
<feature type="coiled-coil region" evidence="1">
    <location>
        <begin position="700"/>
        <end position="755"/>
    </location>
</feature>
<gene>
    <name evidence="3" type="ORF">TGDOM2_269690</name>
</gene>
<feature type="chain" id="PRO_5001809299" evidence="2">
    <location>
        <begin position="23"/>
        <end position="865"/>
    </location>
</feature>
<name>A0A086KHI4_TOXGO</name>
<keyword evidence="2" id="KW-0732">Signal</keyword>
<dbReference type="Proteomes" id="UP000028837">
    <property type="component" value="Unassembled WGS sequence"/>
</dbReference>
<comment type="caution">
    <text evidence="3">The sequence shown here is derived from an EMBL/GenBank/DDBJ whole genome shotgun (WGS) entry which is preliminary data.</text>
</comment>
<reference evidence="3 4" key="1">
    <citation type="submission" date="2014-02" db="EMBL/GenBank/DDBJ databases">
        <authorList>
            <person name="Sibley D."/>
            <person name="Venepally P."/>
            <person name="Karamycheva S."/>
            <person name="Hadjithomas M."/>
            <person name="Khan A."/>
            <person name="Brunk B."/>
            <person name="Roos D."/>
            <person name="Caler E."/>
            <person name="Lorenzi H."/>
        </authorList>
    </citation>
    <scope>NUCLEOTIDE SEQUENCE [LARGE SCALE GENOMIC DNA]</scope>
    <source>
        <strain evidence="3 4">GAB2-2007-GAL-DOM2</strain>
    </source>
</reference>
<dbReference type="VEuPathDB" id="ToxoDB:TGDOM2_269690"/>
<organism evidence="3 4">
    <name type="scientific">Toxoplasma gondii GAB2-2007-GAL-DOM2</name>
    <dbReference type="NCBI Taxonomy" id="1130820"/>
    <lineage>
        <taxon>Eukaryota</taxon>
        <taxon>Sar</taxon>
        <taxon>Alveolata</taxon>
        <taxon>Apicomplexa</taxon>
        <taxon>Conoidasida</taxon>
        <taxon>Coccidia</taxon>
        <taxon>Eucoccidiorida</taxon>
        <taxon>Eimeriorina</taxon>
        <taxon>Sarcocystidae</taxon>
        <taxon>Toxoplasma</taxon>
    </lineage>
</organism>
<dbReference type="EMBL" id="AHZU02000476">
    <property type="protein sequence ID" value="KFG43852.1"/>
    <property type="molecule type" value="Genomic_DNA"/>
</dbReference>
<evidence type="ECO:0000256" key="1">
    <source>
        <dbReference type="SAM" id="Coils"/>
    </source>
</evidence>
<feature type="coiled-coil region" evidence="1">
    <location>
        <begin position="605"/>
        <end position="646"/>
    </location>
</feature>
<evidence type="ECO:0000256" key="2">
    <source>
        <dbReference type="SAM" id="SignalP"/>
    </source>
</evidence>
<evidence type="ECO:0000313" key="3">
    <source>
        <dbReference type="EMBL" id="KFG43852.1"/>
    </source>
</evidence>
<proteinExistence type="predicted"/>
<dbReference type="Gene3D" id="1.20.1170.10">
    <property type="match status" value="1"/>
</dbReference>